<gene>
    <name evidence="2" type="ORF">FQP86_05135</name>
</gene>
<dbReference type="EMBL" id="VNFH01000003">
    <property type="protein sequence ID" value="TVU71914.1"/>
    <property type="molecule type" value="Genomic_DNA"/>
</dbReference>
<comment type="caution">
    <text evidence="2">The sequence shown here is derived from an EMBL/GenBank/DDBJ whole genome shotgun (WGS) entry which is preliminary data.</text>
</comment>
<sequence>MKKATFGSPFSCLIYVQQEVKTLTSAHINNVSHWDHDQPPGGMFPQESAHGDISVGKPRHWQATHQLL</sequence>
<reference evidence="2 3" key="1">
    <citation type="submission" date="2019-07" db="EMBL/GenBank/DDBJ databases">
        <title>Diversity of Bacteria from Kongsfjorden, Arctic.</title>
        <authorList>
            <person name="Yu Y."/>
        </authorList>
    </citation>
    <scope>NUCLEOTIDE SEQUENCE [LARGE SCALE GENOMIC DNA]</scope>
    <source>
        <strain evidence="2 3">SM1923</strain>
    </source>
</reference>
<proteinExistence type="predicted"/>
<evidence type="ECO:0000256" key="1">
    <source>
        <dbReference type="SAM" id="MobiDB-lite"/>
    </source>
</evidence>
<protein>
    <submittedName>
        <fullName evidence="2">Uncharacterized protein</fullName>
    </submittedName>
</protein>
<feature type="region of interest" description="Disordered" evidence="1">
    <location>
        <begin position="32"/>
        <end position="68"/>
    </location>
</feature>
<evidence type="ECO:0000313" key="3">
    <source>
        <dbReference type="Proteomes" id="UP000319941"/>
    </source>
</evidence>
<dbReference type="AlphaFoldDB" id="A0A558HS54"/>
<dbReference type="Proteomes" id="UP000319941">
    <property type="component" value="Unassembled WGS sequence"/>
</dbReference>
<keyword evidence="3" id="KW-1185">Reference proteome</keyword>
<name>A0A558HS54_9GAMM</name>
<organism evidence="2 3">
    <name type="scientific">Cobetia crustatorum</name>
    <dbReference type="NCBI Taxonomy" id="553385"/>
    <lineage>
        <taxon>Bacteria</taxon>
        <taxon>Pseudomonadati</taxon>
        <taxon>Pseudomonadota</taxon>
        <taxon>Gammaproteobacteria</taxon>
        <taxon>Oceanospirillales</taxon>
        <taxon>Halomonadaceae</taxon>
        <taxon>Cobetia</taxon>
    </lineage>
</organism>
<dbReference type="RefSeq" id="WP_144726832.1">
    <property type="nucleotide sequence ID" value="NZ_CAWOWR010000087.1"/>
</dbReference>
<accession>A0A558HS54</accession>
<evidence type="ECO:0000313" key="2">
    <source>
        <dbReference type="EMBL" id="TVU71914.1"/>
    </source>
</evidence>